<gene>
    <name evidence="1" type="ORF">NCS_10563</name>
</gene>
<dbReference type="SUPFAM" id="SSF55144">
    <property type="entry name" value="LigT-like"/>
    <property type="match status" value="1"/>
</dbReference>
<dbReference type="Proteomes" id="UP000230607">
    <property type="component" value="Chromosome 1"/>
</dbReference>
<reference evidence="2" key="1">
    <citation type="submission" date="2017-03" db="EMBL/GenBank/DDBJ databases">
        <authorList>
            <person name="Herbold C."/>
        </authorList>
    </citation>
    <scope>NUCLEOTIDE SEQUENCE [LARGE SCALE GENOMIC DNA]</scope>
</reference>
<dbReference type="SUPFAM" id="SSF56300">
    <property type="entry name" value="Metallo-dependent phosphatases"/>
    <property type="match status" value="1"/>
</dbReference>
<name>A0A2H1FDA5_9ARCH</name>
<proteinExistence type="predicted"/>
<dbReference type="EMBL" id="LT841358">
    <property type="protein sequence ID" value="SMH70756.1"/>
    <property type="molecule type" value="Genomic_DNA"/>
</dbReference>
<dbReference type="Pfam" id="PF13563">
    <property type="entry name" value="2_5_RNA_ligase2"/>
    <property type="match status" value="1"/>
</dbReference>
<sequence length="365" mass="43307">MDVRVFEMTRYLVQIRILGNTKVYLKDLIYDISKKFDVDGVTRKRPVPHISLAGPLSTDDEERLVREVFDVVKKYDIVGYSLDGFGKFSKFLFLKRVIFVNIEPSKDLEEMRSEISRRLEIFCKMQDHDYKDDFEFHATIAFRDITWKFGEIWKYMQKLPQPKINLTLLRVTILKKAIHEKSKILYEYDLMLKRKLDREQALDKQTLQHTLSVLKKRQETLPPDFWDVPDSEKDGEIFLISDTHFDHENIIRYCHRPFKSVGEMNKTLVDRWNSKVGKEDTVYFMGDLTLERENLDYWLGKLNGKIKFIRGNHDKGLITKAEEIQDRCPLVYKGNKFLLTHDPVRPANWDGWLIHGDKHNNSLDN</sequence>
<evidence type="ECO:0000313" key="2">
    <source>
        <dbReference type="Proteomes" id="UP000230607"/>
    </source>
</evidence>
<evidence type="ECO:0000313" key="1">
    <source>
        <dbReference type="EMBL" id="SMH70756.1"/>
    </source>
</evidence>
<protein>
    <submittedName>
        <fullName evidence="1">Phosphohydrolase</fullName>
    </submittedName>
</protein>
<organism evidence="1 2">
    <name type="scientific">Candidatus Nitrosotalea okcheonensis</name>
    <dbReference type="NCBI Taxonomy" id="1903276"/>
    <lineage>
        <taxon>Archaea</taxon>
        <taxon>Nitrososphaerota</taxon>
        <taxon>Nitrososphaeria</taxon>
        <taxon>Nitrosotaleales</taxon>
        <taxon>Nitrosotaleaceae</taxon>
        <taxon>Nitrosotalea</taxon>
    </lineage>
</organism>
<keyword evidence="1" id="KW-0378">Hydrolase</keyword>
<keyword evidence="2" id="KW-1185">Reference proteome</keyword>
<accession>A0A2H1FDA5</accession>
<dbReference type="GO" id="GO:0016787">
    <property type="term" value="F:hydrolase activity"/>
    <property type="evidence" value="ECO:0007669"/>
    <property type="project" value="UniProtKB-KW"/>
</dbReference>
<dbReference type="Gene3D" id="3.90.1140.10">
    <property type="entry name" value="Cyclic phosphodiesterase"/>
    <property type="match status" value="1"/>
</dbReference>
<dbReference type="AlphaFoldDB" id="A0A2H1FDA5"/>
<dbReference type="Gene3D" id="3.60.21.10">
    <property type="match status" value="1"/>
</dbReference>
<dbReference type="InterPro" id="IPR029052">
    <property type="entry name" value="Metallo-depent_PP-like"/>
</dbReference>
<dbReference type="InterPro" id="IPR009097">
    <property type="entry name" value="Cyclic_Pdiesterase"/>
</dbReference>